<gene>
    <name evidence="3" type="ORF">SAMN05192563_1023112</name>
</gene>
<name>A0A1I7EIW1_9BURK</name>
<dbReference type="RefSeq" id="WP_093641932.1">
    <property type="nucleotide sequence ID" value="NZ_FPBH01000023.1"/>
</dbReference>
<organism evidence="3 4">
    <name type="scientific">Paraburkholderia aspalathi</name>
    <dbReference type="NCBI Taxonomy" id="1324617"/>
    <lineage>
        <taxon>Bacteria</taxon>
        <taxon>Pseudomonadati</taxon>
        <taxon>Pseudomonadota</taxon>
        <taxon>Betaproteobacteria</taxon>
        <taxon>Burkholderiales</taxon>
        <taxon>Burkholderiaceae</taxon>
        <taxon>Paraburkholderia</taxon>
    </lineage>
</organism>
<dbReference type="EMBL" id="FPBH01000023">
    <property type="protein sequence ID" value="SFU23880.1"/>
    <property type="molecule type" value="Genomic_DNA"/>
</dbReference>
<feature type="domain" description="DUF7946" evidence="1">
    <location>
        <begin position="6"/>
        <end position="178"/>
    </location>
</feature>
<accession>A0A1I7EIW1</accession>
<dbReference type="AlphaFoldDB" id="A0A1I7EIW1"/>
<reference evidence="3 4" key="1">
    <citation type="submission" date="2016-10" db="EMBL/GenBank/DDBJ databases">
        <authorList>
            <person name="de Groot N.N."/>
        </authorList>
    </citation>
    <scope>NUCLEOTIDE SEQUENCE [LARGE SCALE GENOMIC DNA]</scope>
    <source>
        <strain evidence="3 4">LMG 27731</strain>
    </source>
</reference>
<evidence type="ECO:0000313" key="3">
    <source>
        <dbReference type="EMBL" id="SFU23880.1"/>
    </source>
</evidence>
<dbReference type="Proteomes" id="UP000198844">
    <property type="component" value="Unassembled WGS sequence"/>
</dbReference>
<dbReference type="Pfam" id="PF25678">
    <property type="entry name" value="DUF7946"/>
    <property type="match status" value="1"/>
</dbReference>
<feature type="domain" description="DUF7947" evidence="2">
    <location>
        <begin position="191"/>
        <end position="268"/>
    </location>
</feature>
<dbReference type="InterPro" id="IPR057706">
    <property type="entry name" value="DUF7946"/>
</dbReference>
<proteinExistence type="predicted"/>
<sequence length="272" mass="30572">MTEVTLTIRFEGGEADNGRLPIHDAATAEMGLARAVNIVTHSFANDEQMRRRGDSATGATVFASAPKKGCYEVEVDVVFDLATCEKMGASVIAPRYWDYLTWCWSFAVGKDYDPVTPYVQRLVESQDAKIDEIADTLESAMASLHKPIAEDPENIILVLSRKRVGDILTFDSETNEYVNVRGESDDDEYVIGNVTKFNILTNYGRVYDDNLRRVVSFKLIEDPSHRLRTLITKSMHDRVKGEGGKLHFLVRRVENAMGTVKRYVVADVVEVR</sequence>
<dbReference type="OrthoDB" id="6943389at2"/>
<dbReference type="InterPro" id="IPR057707">
    <property type="entry name" value="DUF7947"/>
</dbReference>
<evidence type="ECO:0000259" key="1">
    <source>
        <dbReference type="Pfam" id="PF25678"/>
    </source>
</evidence>
<protein>
    <submittedName>
        <fullName evidence="3">Uncharacterized protein</fullName>
    </submittedName>
</protein>
<dbReference type="Pfam" id="PF25679">
    <property type="entry name" value="DUF7947"/>
    <property type="match status" value="1"/>
</dbReference>
<evidence type="ECO:0000259" key="2">
    <source>
        <dbReference type="Pfam" id="PF25679"/>
    </source>
</evidence>
<evidence type="ECO:0000313" key="4">
    <source>
        <dbReference type="Proteomes" id="UP000198844"/>
    </source>
</evidence>